<comment type="caution">
    <text evidence="1">The sequence shown here is derived from an EMBL/GenBank/DDBJ whole genome shotgun (WGS) entry which is preliminary data.</text>
</comment>
<sequence>MVREIGQAGSLADLQLSIKVQKIVTGELTMPVPLDDGAYEVTRRGYVTSLKIYENYDAMVKYIIECSVRPEAKQHILTCNSGKEMWDVLHSVYEQKNERRLDLLYSQLFSYHKDPINPIVTHVSKLQSIWHVLHELKIEHGQLPQSILLIRILNTLPDEYFDFKNAL</sequence>
<dbReference type="Pfam" id="PF14223">
    <property type="entry name" value="Retrotran_gag_2"/>
    <property type="match status" value="1"/>
</dbReference>
<proteinExistence type="predicted"/>
<gene>
    <name evidence="1" type="ORF">NQ314_002027</name>
</gene>
<evidence type="ECO:0000313" key="2">
    <source>
        <dbReference type="Proteomes" id="UP001162156"/>
    </source>
</evidence>
<evidence type="ECO:0000313" key="1">
    <source>
        <dbReference type="EMBL" id="KAJ8968935.1"/>
    </source>
</evidence>
<protein>
    <submittedName>
        <fullName evidence="1">Uncharacterized protein</fullName>
    </submittedName>
</protein>
<dbReference type="Proteomes" id="UP001162156">
    <property type="component" value="Unassembled WGS sequence"/>
</dbReference>
<keyword evidence="2" id="KW-1185">Reference proteome</keyword>
<name>A0AAV8ZQY2_9CUCU</name>
<accession>A0AAV8ZQY2</accession>
<reference evidence="1" key="1">
    <citation type="journal article" date="2023" name="Insect Mol. Biol.">
        <title>Genome sequencing provides insights into the evolution of gene families encoding plant cell wall-degrading enzymes in longhorned beetles.</title>
        <authorList>
            <person name="Shin N.R."/>
            <person name="Okamura Y."/>
            <person name="Kirsch R."/>
            <person name="Pauchet Y."/>
        </authorList>
    </citation>
    <scope>NUCLEOTIDE SEQUENCE</scope>
    <source>
        <strain evidence="1">RBIC_L_NR</strain>
    </source>
</reference>
<dbReference type="AlphaFoldDB" id="A0AAV8ZQY2"/>
<organism evidence="1 2">
    <name type="scientific">Rhamnusium bicolor</name>
    <dbReference type="NCBI Taxonomy" id="1586634"/>
    <lineage>
        <taxon>Eukaryota</taxon>
        <taxon>Metazoa</taxon>
        <taxon>Ecdysozoa</taxon>
        <taxon>Arthropoda</taxon>
        <taxon>Hexapoda</taxon>
        <taxon>Insecta</taxon>
        <taxon>Pterygota</taxon>
        <taxon>Neoptera</taxon>
        <taxon>Endopterygota</taxon>
        <taxon>Coleoptera</taxon>
        <taxon>Polyphaga</taxon>
        <taxon>Cucujiformia</taxon>
        <taxon>Chrysomeloidea</taxon>
        <taxon>Cerambycidae</taxon>
        <taxon>Lepturinae</taxon>
        <taxon>Rhagiini</taxon>
        <taxon>Rhamnusium</taxon>
    </lineage>
</organism>
<dbReference type="EMBL" id="JANEYF010000625">
    <property type="protein sequence ID" value="KAJ8968935.1"/>
    <property type="molecule type" value="Genomic_DNA"/>
</dbReference>